<protein>
    <submittedName>
        <fullName evidence="1">Uncharacterized protein</fullName>
    </submittedName>
</protein>
<proteinExistence type="predicted"/>
<gene>
    <name evidence="1" type="ORF">Bealeia1_00541</name>
</gene>
<keyword evidence="2" id="KW-1185">Reference proteome</keyword>
<evidence type="ECO:0000313" key="2">
    <source>
        <dbReference type="Proteomes" id="UP001330434"/>
    </source>
</evidence>
<accession>A0ABZ2C3L5</accession>
<sequence>MGPGLADVASALNQPLRTFWIANCKDPIWCVIEDKLGESDSKIEVDFTYGCRSPLNFDFIVSALGQFDTIKSQNGTFHLLTKKDFQAATEKNLKNQNHRNEAIFIHKIKISKVILPWGDVESKNIQKFYGKKEEGKEKFKGIEGDYKCYQNNKIVLEKAVSSISNETLSLGGTVVDLNQITYQDYL</sequence>
<dbReference type="EMBL" id="CP133270">
    <property type="protein sequence ID" value="WVX66365.1"/>
    <property type="molecule type" value="Genomic_DNA"/>
</dbReference>
<organism evidence="1 2">
    <name type="scientific">Candidatus Bealeia paramacronuclearis</name>
    <dbReference type="NCBI Taxonomy" id="1921001"/>
    <lineage>
        <taxon>Bacteria</taxon>
        <taxon>Pseudomonadati</taxon>
        <taxon>Pseudomonadota</taxon>
        <taxon>Alphaproteobacteria</taxon>
        <taxon>Holosporales</taxon>
        <taxon>Holosporaceae</taxon>
        <taxon>Candidatus Bealeia</taxon>
    </lineage>
</organism>
<dbReference type="Proteomes" id="UP001330434">
    <property type="component" value="Chromosome"/>
</dbReference>
<name>A0ABZ2C3L5_9PROT</name>
<evidence type="ECO:0000313" key="1">
    <source>
        <dbReference type="EMBL" id="WVX66365.1"/>
    </source>
</evidence>
<reference evidence="1 2" key="1">
    <citation type="journal article" date="2024" name="Environ. Microbiol.">
        <title>Novel evolutionary insights on the interactions of the Holosporales (Alphaproteobacteria) with eukaryotic hosts from comparative genomics.</title>
        <authorList>
            <person name="Giovannini M."/>
            <person name="Petroni G."/>
            <person name="Castelli M."/>
        </authorList>
    </citation>
    <scope>NUCLEOTIDE SEQUENCE [LARGE SCALE GENOMIC DNA]</scope>
    <source>
        <strain evidence="1 2">US_Bl 15I1</strain>
    </source>
</reference>